<evidence type="ECO:0000313" key="2">
    <source>
        <dbReference type="EMBL" id="KAL2542877.1"/>
    </source>
</evidence>
<name>A0ABD1VZP0_9LAMI</name>
<keyword evidence="3" id="KW-1185">Reference proteome</keyword>
<evidence type="ECO:0000313" key="3">
    <source>
        <dbReference type="Proteomes" id="UP001604336"/>
    </source>
</evidence>
<gene>
    <name evidence="2" type="ORF">Adt_03855</name>
</gene>
<dbReference type="EMBL" id="JBFOLK010000001">
    <property type="protein sequence ID" value="KAL2542877.1"/>
    <property type="molecule type" value="Genomic_DNA"/>
</dbReference>
<reference evidence="3" key="1">
    <citation type="submission" date="2024-07" db="EMBL/GenBank/DDBJ databases">
        <title>Two chromosome-level genome assemblies of Korean endemic species Abeliophyllum distichum and Forsythia ovata (Oleaceae).</title>
        <authorList>
            <person name="Jang H."/>
        </authorList>
    </citation>
    <scope>NUCLEOTIDE SEQUENCE [LARGE SCALE GENOMIC DNA]</scope>
</reference>
<protein>
    <submittedName>
        <fullName evidence="2">Uncharacterized protein</fullName>
    </submittedName>
</protein>
<proteinExistence type="predicted"/>
<comment type="caution">
    <text evidence="2">The sequence shown here is derived from an EMBL/GenBank/DDBJ whole genome shotgun (WGS) entry which is preliminary data.</text>
</comment>
<feature type="region of interest" description="Disordered" evidence="1">
    <location>
        <begin position="66"/>
        <end position="106"/>
    </location>
</feature>
<dbReference type="Proteomes" id="UP001604336">
    <property type="component" value="Unassembled WGS sequence"/>
</dbReference>
<sequence length="106" mass="11816">MGQVAAAMSKRPQSALPSNIEVNPREQVHAITTRSGVQLPEIHIKRVAYKEKVPSTDEEHVEQTEQAVDIEESSVTPQVKAAAPVKPYEPPIPYPQRLNPKKKKQD</sequence>
<organism evidence="2 3">
    <name type="scientific">Abeliophyllum distichum</name>
    <dbReference type="NCBI Taxonomy" id="126358"/>
    <lineage>
        <taxon>Eukaryota</taxon>
        <taxon>Viridiplantae</taxon>
        <taxon>Streptophyta</taxon>
        <taxon>Embryophyta</taxon>
        <taxon>Tracheophyta</taxon>
        <taxon>Spermatophyta</taxon>
        <taxon>Magnoliopsida</taxon>
        <taxon>eudicotyledons</taxon>
        <taxon>Gunneridae</taxon>
        <taxon>Pentapetalae</taxon>
        <taxon>asterids</taxon>
        <taxon>lamiids</taxon>
        <taxon>Lamiales</taxon>
        <taxon>Oleaceae</taxon>
        <taxon>Forsythieae</taxon>
        <taxon>Abeliophyllum</taxon>
    </lineage>
</organism>
<dbReference type="AlphaFoldDB" id="A0ABD1VZP0"/>
<accession>A0ABD1VZP0</accession>
<evidence type="ECO:0000256" key="1">
    <source>
        <dbReference type="SAM" id="MobiDB-lite"/>
    </source>
</evidence>